<sequence>MRIKPDDNWRWFFDAEQDRMMLDLADGMLFRSRFSRKMLTPDAFDDAVFSVDDAAQFYTWQESCREAALSDEQNAELLLNALVAYRFLKPLMPKSWHFRVRQRHCWQPGESDLVTVTLNESGEEARLLVVEAGESAALCVLAQPQLQLAGKTMMLGDAIKLCTIACNPGMPNRRSITPGPVDRAFGVRPAQYLRREYSYSLVGCHQRARRPASAPLPDLRAGAFHSYHTGRHDSCRECGGPAFPAVPV</sequence>
<keyword evidence="1 5" id="KW-0963">Cytoplasm</keyword>
<evidence type="ECO:0000256" key="3">
    <source>
        <dbReference type="ARBA" id="ARBA00023210"/>
    </source>
</evidence>
<comment type="function">
    <text evidence="5">Contributes to the efficiency of the cell division process by stabilizing the polymeric form of the cell division protein FtsZ. Acts by promoting interactions between FtsZ protofilaments and suppressing the GTPase activity of FtsZ.</text>
</comment>
<comment type="similarity">
    <text evidence="5">Belongs to the ZapC family.</text>
</comment>
<dbReference type="Proteomes" id="UP000464053">
    <property type="component" value="Chromosome"/>
</dbReference>
<dbReference type="GO" id="GO:0043093">
    <property type="term" value="P:FtsZ-dependent cytokinesis"/>
    <property type="evidence" value="ECO:0007669"/>
    <property type="project" value="UniProtKB-UniRule"/>
</dbReference>
<organism evidence="8 9">
    <name type="scientific">Mixta intestinalis</name>
    <dbReference type="NCBI Taxonomy" id="1615494"/>
    <lineage>
        <taxon>Bacteria</taxon>
        <taxon>Pseudomonadati</taxon>
        <taxon>Pseudomonadota</taxon>
        <taxon>Gammaproteobacteria</taxon>
        <taxon>Enterobacterales</taxon>
        <taxon>Erwiniaceae</taxon>
        <taxon>Mixta</taxon>
    </lineage>
</organism>
<protein>
    <recommendedName>
        <fullName evidence="5">Cell division protein ZapC</fullName>
    </recommendedName>
</protein>
<dbReference type="GO" id="GO:0000917">
    <property type="term" value="P:division septum assembly"/>
    <property type="evidence" value="ECO:0007669"/>
    <property type="project" value="UniProtKB-KW"/>
</dbReference>
<keyword evidence="3 5" id="KW-0717">Septation</keyword>
<feature type="domain" description="Cell-division protein ZapC C-terminal" evidence="6">
    <location>
        <begin position="90"/>
        <end position="161"/>
    </location>
</feature>
<comment type="subunit">
    <text evidence="5">Interacts directly with FtsZ.</text>
</comment>
<evidence type="ECO:0000313" key="8">
    <source>
        <dbReference type="EMBL" id="QHM70507.1"/>
    </source>
</evidence>
<evidence type="ECO:0000256" key="5">
    <source>
        <dbReference type="HAMAP-Rule" id="MF_00906"/>
    </source>
</evidence>
<evidence type="ECO:0000256" key="4">
    <source>
        <dbReference type="ARBA" id="ARBA00023306"/>
    </source>
</evidence>
<dbReference type="InterPro" id="IPR009809">
    <property type="entry name" value="ZapC"/>
</dbReference>
<evidence type="ECO:0000256" key="2">
    <source>
        <dbReference type="ARBA" id="ARBA00022618"/>
    </source>
</evidence>
<dbReference type="EMBL" id="CP028271">
    <property type="protein sequence ID" value="QHM70507.1"/>
    <property type="molecule type" value="Genomic_DNA"/>
</dbReference>
<accession>A0A6P1PX21</accession>
<proteinExistence type="inferred from homology"/>
<keyword evidence="4 5" id="KW-0131">Cell cycle</keyword>
<dbReference type="HAMAP" id="MF_00906">
    <property type="entry name" value="ZapC"/>
    <property type="match status" value="1"/>
</dbReference>
<comment type="subcellular location">
    <subcellularLocation>
        <location evidence="5">Cytoplasm</location>
    </subcellularLocation>
</comment>
<dbReference type="GO" id="GO:0005737">
    <property type="term" value="C:cytoplasm"/>
    <property type="evidence" value="ECO:0007669"/>
    <property type="project" value="UniProtKB-SubCell"/>
</dbReference>
<name>A0A6P1PX21_9GAMM</name>
<dbReference type="AlphaFoldDB" id="A0A6P1PX21"/>
<dbReference type="Pfam" id="PF21083">
    <property type="entry name" value="ZapC_N"/>
    <property type="match status" value="1"/>
</dbReference>
<evidence type="ECO:0000259" key="7">
    <source>
        <dbReference type="Pfam" id="PF21083"/>
    </source>
</evidence>
<evidence type="ECO:0000256" key="1">
    <source>
        <dbReference type="ARBA" id="ARBA00022490"/>
    </source>
</evidence>
<keyword evidence="2 5" id="KW-0132">Cell division</keyword>
<keyword evidence="9" id="KW-1185">Reference proteome</keyword>
<dbReference type="KEGG" id="mint:C7M51_00780"/>
<dbReference type="InterPro" id="IPR048372">
    <property type="entry name" value="ZapC_C"/>
</dbReference>
<feature type="domain" description="Cell-division protein ZapC N-terminal" evidence="7">
    <location>
        <begin position="3"/>
        <end position="89"/>
    </location>
</feature>
<gene>
    <name evidence="5 8" type="primary">zapC</name>
    <name evidence="8" type="ORF">C7M51_00780</name>
</gene>
<reference evidence="8 9" key="1">
    <citation type="submission" date="2018-03" db="EMBL/GenBank/DDBJ databases">
        <title>Pantoea intestinalis SRCM103226 isolated form the mealworm.</title>
        <authorList>
            <person name="Jeong D.-Y."/>
            <person name="Kim J.W."/>
        </authorList>
    </citation>
    <scope>NUCLEOTIDE SEQUENCE [LARGE SCALE GENOMIC DNA]</scope>
    <source>
        <strain evidence="8 9">SRCM103226</strain>
    </source>
</reference>
<evidence type="ECO:0000259" key="6">
    <source>
        <dbReference type="Pfam" id="PF07126"/>
    </source>
</evidence>
<evidence type="ECO:0000313" key="9">
    <source>
        <dbReference type="Proteomes" id="UP000464053"/>
    </source>
</evidence>
<dbReference type="Pfam" id="PF07126">
    <property type="entry name" value="ZapC_C"/>
    <property type="match status" value="1"/>
</dbReference>
<dbReference type="InterPro" id="IPR048373">
    <property type="entry name" value="ZapC_N"/>
</dbReference>